<dbReference type="Pfam" id="PF02547">
    <property type="entry name" value="Queuosine_synth"/>
    <property type="match status" value="1"/>
</dbReference>
<keyword evidence="4 5" id="KW-0671">Queuosine biosynthesis</keyword>
<evidence type="ECO:0000256" key="2">
    <source>
        <dbReference type="ARBA" id="ARBA00022679"/>
    </source>
</evidence>
<dbReference type="EMBL" id="JBEHZE010000001">
    <property type="protein sequence ID" value="MEX6633245.1"/>
    <property type="molecule type" value="Genomic_DNA"/>
</dbReference>
<comment type="pathway">
    <text evidence="5">tRNA modification; tRNA-queuosine biosynthesis.</text>
</comment>
<evidence type="ECO:0000256" key="4">
    <source>
        <dbReference type="ARBA" id="ARBA00022785"/>
    </source>
</evidence>
<dbReference type="InterPro" id="IPR036100">
    <property type="entry name" value="QueA_sf"/>
</dbReference>
<reference evidence="6 7" key="1">
    <citation type="submission" date="2024-05" db="EMBL/GenBank/DDBJ databases">
        <title>Three bacterial strains, DH-69, EH-24, and ECK-19 isolated from coastal sediments.</title>
        <authorList>
            <person name="Ye Y.-Q."/>
            <person name="Du Z.-J."/>
        </authorList>
    </citation>
    <scope>NUCLEOTIDE SEQUENCE [LARGE SCALE GENOMIC DNA]</scope>
    <source>
        <strain evidence="6 7">ECK-19</strain>
    </source>
</reference>
<organism evidence="6 7">
    <name type="scientific">Hyphococcus lacteus</name>
    <dbReference type="NCBI Taxonomy" id="3143536"/>
    <lineage>
        <taxon>Bacteria</taxon>
        <taxon>Pseudomonadati</taxon>
        <taxon>Pseudomonadota</taxon>
        <taxon>Alphaproteobacteria</taxon>
        <taxon>Parvularculales</taxon>
        <taxon>Parvularculaceae</taxon>
        <taxon>Hyphococcus</taxon>
    </lineage>
</organism>
<evidence type="ECO:0000256" key="5">
    <source>
        <dbReference type="HAMAP-Rule" id="MF_00113"/>
    </source>
</evidence>
<keyword evidence="7" id="KW-1185">Reference proteome</keyword>
<gene>
    <name evidence="5 6" type="primary">queA</name>
    <name evidence="6" type="ORF">ABFZ84_06740</name>
</gene>
<comment type="catalytic activity">
    <reaction evidence="5">
        <text>7-aminomethyl-7-carbaguanosine(34) in tRNA + S-adenosyl-L-methionine = epoxyqueuosine(34) in tRNA + adenine + L-methionine + 2 H(+)</text>
        <dbReference type="Rhea" id="RHEA:32155"/>
        <dbReference type="Rhea" id="RHEA-COMP:10342"/>
        <dbReference type="Rhea" id="RHEA-COMP:18582"/>
        <dbReference type="ChEBI" id="CHEBI:15378"/>
        <dbReference type="ChEBI" id="CHEBI:16708"/>
        <dbReference type="ChEBI" id="CHEBI:57844"/>
        <dbReference type="ChEBI" id="CHEBI:59789"/>
        <dbReference type="ChEBI" id="CHEBI:82833"/>
        <dbReference type="ChEBI" id="CHEBI:194443"/>
        <dbReference type="EC" id="2.4.99.17"/>
    </reaction>
</comment>
<name>A0ABV3Z378_9PROT</name>
<dbReference type="PANTHER" id="PTHR30307">
    <property type="entry name" value="S-ADENOSYLMETHIONINE:TRNA RIBOSYLTRANSFERASE-ISOMERASE"/>
    <property type="match status" value="1"/>
</dbReference>
<evidence type="ECO:0000256" key="1">
    <source>
        <dbReference type="ARBA" id="ARBA00022490"/>
    </source>
</evidence>
<evidence type="ECO:0000313" key="7">
    <source>
        <dbReference type="Proteomes" id="UP001560685"/>
    </source>
</evidence>
<dbReference type="HAMAP" id="MF_00113">
    <property type="entry name" value="QueA"/>
    <property type="match status" value="1"/>
</dbReference>
<dbReference type="SUPFAM" id="SSF111337">
    <property type="entry name" value="QueA-like"/>
    <property type="match status" value="1"/>
</dbReference>
<comment type="function">
    <text evidence="5">Transfers and isomerizes the ribose moiety from AdoMet to the 7-aminomethyl group of 7-deazaguanine (preQ1-tRNA) to give epoxyqueuosine (oQ-tRNA).</text>
</comment>
<accession>A0ABV3Z378</accession>
<dbReference type="PANTHER" id="PTHR30307:SF0">
    <property type="entry name" value="S-ADENOSYLMETHIONINE:TRNA RIBOSYLTRANSFERASE-ISOMERASE"/>
    <property type="match status" value="1"/>
</dbReference>
<comment type="similarity">
    <text evidence="5">Belongs to the QueA family.</text>
</comment>
<evidence type="ECO:0000313" key="6">
    <source>
        <dbReference type="EMBL" id="MEX6633245.1"/>
    </source>
</evidence>
<proteinExistence type="inferred from homology"/>
<keyword evidence="1 5" id="KW-0963">Cytoplasm</keyword>
<evidence type="ECO:0000256" key="3">
    <source>
        <dbReference type="ARBA" id="ARBA00022691"/>
    </source>
</evidence>
<dbReference type="Gene3D" id="3.40.1780.10">
    <property type="entry name" value="QueA-like"/>
    <property type="match status" value="1"/>
</dbReference>
<keyword evidence="3 5" id="KW-0949">S-adenosyl-L-methionine</keyword>
<dbReference type="InterPro" id="IPR042119">
    <property type="entry name" value="QueA_dom2"/>
</dbReference>
<keyword evidence="6" id="KW-0328">Glycosyltransferase</keyword>
<dbReference type="NCBIfam" id="NF001140">
    <property type="entry name" value="PRK00147.1"/>
    <property type="match status" value="1"/>
</dbReference>
<comment type="caution">
    <text evidence="6">The sequence shown here is derived from an EMBL/GenBank/DDBJ whole genome shotgun (WGS) entry which is preliminary data.</text>
</comment>
<dbReference type="GO" id="GO:0051075">
    <property type="term" value="F:S-adenosylmethionine:tRNA ribosyltransferase-isomerase activity"/>
    <property type="evidence" value="ECO:0007669"/>
    <property type="project" value="UniProtKB-EC"/>
</dbReference>
<dbReference type="RefSeq" id="WP_369313199.1">
    <property type="nucleotide sequence ID" value="NZ_JBEHZE010000001.1"/>
</dbReference>
<dbReference type="EC" id="2.4.99.17" evidence="5"/>
<keyword evidence="2 5" id="KW-0808">Transferase</keyword>
<protein>
    <recommendedName>
        <fullName evidence="5">S-adenosylmethionine:tRNA ribosyltransferase-isomerase</fullName>
        <ecNumber evidence="5">2.4.99.17</ecNumber>
    </recommendedName>
    <alternativeName>
        <fullName evidence="5">Queuosine biosynthesis protein QueA</fullName>
    </alternativeName>
</protein>
<comment type="subunit">
    <text evidence="5">Monomer.</text>
</comment>
<dbReference type="Gene3D" id="2.40.10.240">
    <property type="entry name" value="QueA-like"/>
    <property type="match status" value="1"/>
</dbReference>
<dbReference type="NCBIfam" id="TIGR00113">
    <property type="entry name" value="queA"/>
    <property type="match status" value="1"/>
</dbReference>
<comment type="subcellular location">
    <subcellularLocation>
        <location evidence="5">Cytoplasm</location>
    </subcellularLocation>
</comment>
<dbReference type="Proteomes" id="UP001560685">
    <property type="component" value="Unassembled WGS sequence"/>
</dbReference>
<dbReference type="InterPro" id="IPR042118">
    <property type="entry name" value="QueA_dom1"/>
</dbReference>
<dbReference type="InterPro" id="IPR003699">
    <property type="entry name" value="QueA"/>
</dbReference>
<sequence length="349" mass="38564">MRVDLFDFELPQERIAVAPASPRDSARMLHVSASGIGDQSIRDLVDILRPGDLLVSNDTKVIPAQLFGTRPSRNDGNRVSIEATLHRDLGNNCWRAFVRPAKRLKIGDVVQFGEALCGEVMKREGAEAILKFDTGDLSFDDAIEQVGVMPLPPYIARKRAAVDEDKFNYQTVFANEPGSVAAPTAGLHFTPELLSKIQERGADQISITLHVGAGTFLPVSVEDTTAHKMHSEWGEITKEQADQINSCKARGGRIVAVGTTSLRLLESAADDCGMIQSFADETDIFITPGYKFKTADILLTNFHLPRSTLFMLVCAFAGVEKMKHAYKHAIENEYRFYSYGDACLLERDR</sequence>